<evidence type="ECO:0000256" key="4">
    <source>
        <dbReference type="ARBA" id="ARBA00009503"/>
    </source>
</evidence>
<keyword evidence="9 10" id="KW-0289">Folate biosynthesis</keyword>
<dbReference type="RefSeq" id="WP_378303165.1">
    <property type="nucleotide sequence ID" value="NZ_JBHUKS010000006.1"/>
</dbReference>
<organism evidence="12 13">
    <name type="scientific">Amycolatopsis silviterrae</name>
    <dbReference type="NCBI Taxonomy" id="1656914"/>
    <lineage>
        <taxon>Bacteria</taxon>
        <taxon>Bacillati</taxon>
        <taxon>Actinomycetota</taxon>
        <taxon>Actinomycetes</taxon>
        <taxon>Pseudonocardiales</taxon>
        <taxon>Pseudonocardiaceae</taxon>
        <taxon>Amycolatopsis</taxon>
    </lineage>
</organism>
<comment type="caution">
    <text evidence="12">The sequence shown here is derived from an EMBL/GenBank/DDBJ whole genome shotgun (WGS) entry which is preliminary data.</text>
</comment>
<dbReference type="PANTHER" id="PTHR20941:SF1">
    <property type="entry name" value="FOLIC ACID SYNTHESIS PROTEIN FOL1"/>
    <property type="match status" value="1"/>
</dbReference>
<dbReference type="Pfam" id="PF00809">
    <property type="entry name" value="Pterin_bind"/>
    <property type="match status" value="1"/>
</dbReference>
<evidence type="ECO:0000259" key="11">
    <source>
        <dbReference type="PROSITE" id="PS50972"/>
    </source>
</evidence>
<dbReference type="InterPro" id="IPR000489">
    <property type="entry name" value="Pterin-binding_dom"/>
</dbReference>
<dbReference type="EC" id="2.5.1.15" evidence="5 10"/>
<dbReference type="Gene3D" id="3.20.20.20">
    <property type="entry name" value="Dihydropteroate synthase-like"/>
    <property type="match status" value="1"/>
</dbReference>
<comment type="function">
    <text evidence="10">Catalyzes the condensation of para-aminobenzoate (pABA) with 6-hydroxymethyl-7,8-dihydropterin diphosphate (DHPt-PP) to form 7,8-dihydropteroate (H2Pte), the immediate precursor of folate derivatives.</text>
</comment>
<dbReference type="PROSITE" id="PS50972">
    <property type="entry name" value="PTERIN_BINDING"/>
    <property type="match status" value="1"/>
</dbReference>
<name>A0ABW5H4I8_9PSEU</name>
<protein>
    <recommendedName>
        <fullName evidence="5 10">Dihydropteroate synthase</fullName>
        <shortName evidence="10">DHPS</shortName>
        <ecNumber evidence="5 10">2.5.1.15</ecNumber>
    </recommendedName>
    <alternativeName>
        <fullName evidence="10">Dihydropteroate pyrophosphorylase</fullName>
    </alternativeName>
</protein>
<comment type="similarity">
    <text evidence="4 10">Belongs to the DHPS family.</text>
</comment>
<evidence type="ECO:0000256" key="6">
    <source>
        <dbReference type="ARBA" id="ARBA00022679"/>
    </source>
</evidence>
<evidence type="ECO:0000313" key="12">
    <source>
        <dbReference type="EMBL" id="MFD2467702.1"/>
    </source>
</evidence>
<dbReference type="EMBL" id="JBHUKS010000006">
    <property type="protein sequence ID" value="MFD2467702.1"/>
    <property type="molecule type" value="Genomic_DNA"/>
</dbReference>
<sequence length="267" mass="28674">MIGIVNMTVDSFSDGGLYLTAEKAIAHARELRSHGADVIDLGPAASHPRSEPVTADEERRRLAPVLEQLVAEGIPVSVDSFLPETQRYALAHGAGYLNDIQGFPSDDLYPRLAESGCKLIVMHSIQRRGRATVVPTDPEEVTAGIDGFFAERLGRLQAAGIAADRLIIDPGLGFFLGSNAEPSIAVLSRIRRLKERFGLPVLISASRKSFLRTITGRPIVHIGPATLAAEIYAASQGVDYIRTHDVAALHDALTVLNTMAGNEPPPQ</sequence>
<evidence type="ECO:0000256" key="3">
    <source>
        <dbReference type="ARBA" id="ARBA00004763"/>
    </source>
</evidence>
<accession>A0ABW5H4I8</accession>
<gene>
    <name evidence="12" type="primary">folP</name>
    <name evidence="12" type="ORF">ACFSVL_09880</name>
</gene>
<keyword evidence="8 10" id="KW-0460">Magnesium</keyword>
<dbReference type="InterPro" id="IPR006390">
    <property type="entry name" value="DHP_synth_dom"/>
</dbReference>
<dbReference type="PANTHER" id="PTHR20941">
    <property type="entry name" value="FOLATE SYNTHESIS PROTEINS"/>
    <property type="match status" value="1"/>
</dbReference>
<dbReference type="SUPFAM" id="SSF51717">
    <property type="entry name" value="Dihydropteroate synthetase-like"/>
    <property type="match status" value="1"/>
</dbReference>
<reference evidence="13" key="1">
    <citation type="journal article" date="2019" name="Int. J. Syst. Evol. Microbiol.">
        <title>The Global Catalogue of Microorganisms (GCM) 10K type strain sequencing project: providing services to taxonomists for standard genome sequencing and annotation.</title>
        <authorList>
            <consortium name="The Broad Institute Genomics Platform"/>
            <consortium name="The Broad Institute Genome Sequencing Center for Infectious Disease"/>
            <person name="Wu L."/>
            <person name="Ma J."/>
        </authorList>
    </citation>
    <scope>NUCLEOTIDE SEQUENCE [LARGE SCALE GENOMIC DNA]</scope>
    <source>
        <strain evidence="13">CGMCC 4.7641</strain>
    </source>
</reference>
<dbReference type="InterPro" id="IPR011005">
    <property type="entry name" value="Dihydropteroate_synth-like_sf"/>
</dbReference>
<dbReference type="Proteomes" id="UP001597483">
    <property type="component" value="Unassembled WGS sequence"/>
</dbReference>
<feature type="domain" description="Pterin-binding" evidence="11">
    <location>
        <begin position="1"/>
        <end position="254"/>
    </location>
</feature>
<evidence type="ECO:0000313" key="13">
    <source>
        <dbReference type="Proteomes" id="UP001597483"/>
    </source>
</evidence>
<dbReference type="PROSITE" id="PS00792">
    <property type="entry name" value="DHPS_1"/>
    <property type="match status" value="1"/>
</dbReference>
<keyword evidence="6 10" id="KW-0808">Transferase</keyword>
<evidence type="ECO:0000256" key="10">
    <source>
        <dbReference type="RuleBase" id="RU361205"/>
    </source>
</evidence>
<evidence type="ECO:0000256" key="5">
    <source>
        <dbReference type="ARBA" id="ARBA00012458"/>
    </source>
</evidence>
<comment type="cofactor">
    <cofactor evidence="2 10">
        <name>Mg(2+)</name>
        <dbReference type="ChEBI" id="CHEBI:18420"/>
    </cofactor>
</comment>
<dbReference type="GO" id="GO:0004156">
    <property type="term" value="F:dihydropteroate synthase activity"/>
    <property type="evidence" value="ECO:0007669"/>
    <property type="project" value="UniProtKB-EC"/>
</dbReference>
<dbReference type="NCBIfam" id="TIGR01496">
    <property type="entry name" value="DHPS"/>
    <property type="match status" value="1"/>
</dbReference>
<comment type="pathway">
    <text evidence="3 10">Cofactor biosynthesis; tetrahydrofolate biosynthesis; 7,8-dihydrofolate from 2-amino-4-hydroxy-6-hydroxymethyl-7,8-dihydropteridine diphosphate and 4-aminobenzoate: step 1/2.</text>
</comment>
<dbReference type="CDD" id="cd00739">
    <property type="entry name" value="DHPS"/>
    <property type="match status" value="1"/>
</dbReference>
<evidence type="ECO:0000256" key="2">
    <source>
        <dbReference type="ARBA" id="ARBA00001946"/>
    </source>
</evidence>
<evidence type="ECO:0000256" key="1">
    <source>
        <dbReference type="ARBA" id="ARBA00000012"/>
    </source>
</evidence>
<proteinExistence type="inferred from homology"/>
<evidence type="ECO:0000256" key="7">
    <source>
        <dbReference type="ARBA" id="ARBA00022723"/>
    </source>
</evidence>
<keyword evidence="7 10" id="KW-0479">Metal-binding</keyword>
<dbReference type="InterPro" id="IPR045031">
    <property type="entry name" value="DHP_synth-like"/>
</dbReference>
<comment type="catalytic activity">
    <reaction evidence="1">
        <text>(7,8-dihydropterin-6-yl)methyl diphosphate + 4-aminobenzoate = 7,8-dihydropteroate + diphosphate</text>
        <dbReference type="Rhea" id="RHEA:19949"/>
        <dbReference type="ChEBI" id="CHEBI:17836"/>
        <dbReference type="ChEBI" id="CHEBI:17839"/>
        <dbReference type="ChEBI" id="CHEBI:33019"/>
        <dbReference type="ChEBI" id="CHEBI:72950"/>
        <dbReference type="EC" id="2.5.1.15"/>
    </reaction>
</comment>
<evidence type="ECO:0000256" key="9">
    <source>
        <dbReference type="ARBA" id="ARBA00022909"/>
    </source>
</evidence>
<keyword evidence="13" id="KW-1185">Reference proteome</keyword>
<dbReference type="PROSITE" id="PS00793">
    <property type="entry name" value="DHPS_2"/>
    <property type="match status" value="1"/>
</dbReference>
<evidence type="ECO:0000256" key="8">
    <source>
        <dbReference type="ARBA" id="ARBA00022842"/>
    </source>
</evidence>